<reference evidence="1" key="2">
    <citation type="submission" date="2019-07" db="EMBL/GenBank/DDBJ databases">
        <authorList>
            <person name="Papic B."/>
        </authorList>
    </citation>
    <scope>NUCLEOTIDE SEQUENCE [LARGE SCALE GENOMIC DNA]</scope>
    <source>
        <strain evidence="1">L8b</strain>
    </source>
</reference>
<sequence>MQGQRVKNISYLCKAIFKLDAKTKELALLPAGSEVLSVNLEIITPLPNAVIDIGLAGKGDYFLDNINGGAKGFSQSSILLTSSSTQTINATIANFDAKADSLAILRVHYFLPSEVLVEC</sequence>
<dbReference type="EMBL" id="VKGC01000019">
    <property type="protein sequence ID" value="TSA81489.1"/>
    <property type="molecule type" value="Genomic_DNA"/>
</dbReference>
<proteinExistence type="predicted"/>
<organism evidence="1 2">
    <name type="scientific">Helicobacter mehlei</name>
    <dbReference type="NCBI Taxonomy" id="2316080"/>
    <lineage>
        <taxon>Bacteria</taxon>
        <taxon>Pseudomonadati</taxon>
        <taxon>Campylobacterota</taxon>
        <taxon>Epsilonproteobacteria</taxon>
        <taxon>Campylobacterales</taxon>
        <taxon>Helicobacteraceae</taxon>
        <taxon>Helicobacter</taxon>
    </lineage>
</organism>
<dbReference type="Proteomes" id="UP000319322">
    <property type="component" value="Unassembled WGS sequence"/>
</dbReference>
<evidence type="ECO:0000313" key="2">
    <source>
        <dbReference type="Proteomes" id="UP000319322"/>
    </source>
</evidence>
<evidence type="ECO:0000313" key="1">
    <source>
        <dbReference type="EMBL" id="TSA81489.1"/>
    </source>
</evidence>
<name>A0A553UMP9_9HELI</name>
<accession>A0A553UMP9</accession>
<comment type="caution">
    <text evidence="1">The sequence shown here is derived from an EMBL/GenBank/DDBJ whole genome shotgun (WGS) entry which is preliminary data.</text>
</comment>
<keyword evidence="2" id="KW-1185">Reference proteome</keyword>
<dbReference type="AlphaFoldDB" id="A0A553UMP9"/>
<protein>
    <submittedName>
        <fullName evidence="1">Uncharacterized protein</fullName>
    </submittedName>
</protein>
<gene>
    <name evidence="1" type="ORF">FNE76_06545</name>
</gene>
<dbReference type="RefSeq" id="WP_120947512.1">
    <property type="nucleotide sequence ID" value="NZ_QXQS01000001.1"/>
</dbReference>
<reference evidence="1" key="1">
    <citation type="submission" date="2019-07" db="EMBL/GenBank/DDBJ databases">
        <title>Helicobacter labacensis sp. nov., Helicobacter mehlei sp. nov. and Helicobacter vulpis sp. nov., isolated from gastric mucosa of red fox (Vulpis vulpis).</title>
        <authorList>
            <person name="Kusar D."/>
            <person name="Gruntar I."/>
            <person name="Pate M."/>
            <person name="Zajc U."/>
            <person name="Ocepek M."/>
        </authorList>
    </citation>
    <scope>NUCLEOTIDE SEQUENCE [LARGE SCALE GENOMIC DNA]</scope>
    <source>
        <strain evidence="1">L8b</strain>
    </source>
</reference>